<reference evidence="1 2" key="1">
    <citation type="submission" date="2021-06" db="EMBL/GenBank/DDBJ databases">
        <authorList>
            <person name="Kallberg Y."/>
            <person name="Tangrot J."/>
            <person name="Rosling A."/>
        </authorList>
    </citation>
    <scope>NUCLEOTIDE SEQUENCE [LARGE SCALE GENOMIC DNA]</scope>
    <source>
        <strain evidence="1 2">120-4 pot B 10/14</strain>
    </source>
</reference>
<name>A0ABN7WUC6_GIGMA</name>
<dbReference type="EMBL" id="CAJVQB010064803">
    <property type="protein sequence ID" value="CAG8841120.1"/>
    <property type="molecule type" value="Genomic_DNA"/>
</dbReference>
<feature type="non-terminal residue" evidence="1">
    <location>
        <position position="1"/>
    </location>
</feature>
<accession>A0ABN7WUC6</accession>
<protein>
    <submittedName>
        <fullName evidence="1">29409_t:CDS:1</fullName>
    </submittedName>
</protein>
<gene>
    <name evidence="1" type="ORF">GMARGA_LOCUS35258</name>
</gene>
<evidence type="ECO:0000313" key="1">
    <source>
        <dbReference type="EMBL" id="CAG8841120.1"/>
    </source>
</evidence>
<proteinExistence type="predicted"/>
<feature type="non-terminal residue" evidence="1">
    <location>
        <position position="41"/>
    </location>
</feature>
<organism evidence="1 2">
    <name type="scientific">Gigaspora margarita</name>
    <dbReference type="NCBI Taxonomy" id="4874"/>
    <lineage>
        <taxon>Eukaryota</taxon>
        <taxon>Fungi</taxon>
        <taxon>Fungi incertae sedis</taxon>
        <taxon>Mucoromycota</taxon>
        <taxon>Glomeromycotina</taxon>
        <taxon>Glomeromycetes</taxon>
        <taxon>Diversisporales</taxon>
        <taxon>Gigasporaceae</taxon>
        <taxon>Gigaspora</taxon>
    </lineage>
</organism>
<comment type="caution">
    <text evidence="1">The sequence shown here is derived from an EMBL/GenBank/DDBJ whole genome shotgun (WGS) entry which is preliminary data.</text>
</comment>
<sequence length="41" mass="4642">LCWPVNKASNDQIYSVLPYVAPEVLILMPYTQAADIYSIEI</sequence>
<dbReference type="SUPFAM" id="SSF56112">
    <property type="entry name" value="Protein kinase-like (PK-like)"/>
    <property type="match status" value="1"/>
</dbReference>
<dbReference type="InterPro" id="IPR011009">
    <property type="entry name" value="Kinase-like_dom_sf"/>
</dbReference>
<dbReference type="Proteomes" id="UP000789901">
    <property type="component" value="Unassembled WGS sequence"/>
</dbReference>
<keyword evidence="2" id="KW-1185">Reference proteome</keyword>
<evidence type="ECO:0000313" key="2">
    <source>
        <dbReference type="Proteomes" id="UP000789901"/>
    </source>
</evidence>